<dbReference type="InterPro" id="IPR027383">
    <property type="entry name" value="Znf_put"/>
</dbReference>
<gene>
    <name evidence="3" type="ORF">JOC77_003764</name>
</gene>
<dbReference type="EMBL" id="JAFBFI010000021">
    <property type="protein sequence ID" value="MBM7694303.1"/>
    <property type="molecule type" value="Genomic_DNA"/>
</dbReference>
<keyword evidence="1" id="KW-0472">Membrane</keyword>
<proteinExistence type="predicted"/>
<evidence type="ECO:0000313" key="3">
    <source>
        <dbReference type="EMBL" id="MBM7694303.1"/>
    </source>
</evidence>
<accession>A0ABS2QMB5</accession>
<dbReference type="Proteomes" id="UP000823486">
    <property type="component" value="Unassembled WGS sequence"/>
</dbReference>
<name>A0ABS2QMB5_9BACI</name>
<feature type="domain" description="Putative zinc-finger" evidence="2">
    <location>
        <begin position="5"/>
        <end position="38"/>
    </location>
</feature>
<protein>
    <recommendedName>
        <fullName evidence="2">Putative zinc-finger domain-containing protein</fullName>
    </recommendedName>
</protein>
<evidence type="ECO:0000259" key="2">
    <source>
        <dbReference type="Pfam" id="PF13490"/>
    </source>
</evidence>
<keyword evidence="4" id="KW-1185">Reference proteome</keyword>
<evidence type="ECO:0000313" key="4">
    <source>
        <dbReference type="Proteomes" id="UP000823486"/>
    </source>
</evidence>
<keyword evidence="1" id="KW-0812">Transmembrane</keyword>
<reference evidence="3 4" key="1">
    <citation type="submission" date="2021-01" db="EMBL/GenBank/DDBJ databases">
        <title>Genomic Encyclopedia of Type Strains, Phase IV (KMG-IV): sequencing the most valuable type-strain genomes for metagenomic binning, comparative biology and taxonomic classification.</title>
        <authorList>
            <person name="Goeker M."/>
        </authorList>
    </citation>
    <scope>NUCLEOTIDE SEQUENCE [LARGE SCALE GENOMIC DNA]</scope>
    <source>
        <strain evidence="3 4">DSM 105482</strain>
    </source>
</reference>
<dbReference type="Pfam" id="PF13490">
    <property type="entry name" value="zf-HC2"/>
    <property type="match status" value="1"/>
</dbReference>
<organism evidence="3 4">
    <name type="scientific">Peribacillus deserti</name>
    <dbReference type="NCBI Taxonomy" id="673318"/>
    <lineage>
        <taxon>Bacteria</taxon>
        <taxon>Bacillati</taxon>
        <taxon>Bacillota</taxon>
        <taxon>Bacilli</taxon>
        <taxon>Bacillales</taxon>
        <taxon>Bacillaceae</taxon>
        <taxon>Peribacillus</taxon>
    </lineage>
</organism>
<feature type="transmembrane region" description="Helical" evidence="1">
    <location>
        <begin position="79"/>
        <end position="97"/>
    </location>
</feature>
<evidence type="ECO:0000256" key="1">
    <source>
        <dbReference type="SAM" id="Phobius"/>
    </source>
</evidence>
<keyword evidence="1" id="KW-1133">Transmembrane helix</keyword>
<comment type="caution">
    <text evidence="3">The sequence shown here is derived from an EMBL/GenBank/DDBJ whole genome shotgun (WGS) entry which is preliminary data.</text>
</comment>
<sequence length="490" mass="56473">MKLDCGLVEDLYPLYEENELREENKQAVDEHLKHCKNCSELYQQEKGFSDLTLSDGSGEISKEVDDRIRLRFRLRRMKGIAALLAAVIIVSGINNYAANREKVAELLDGVYLYSESLKEIAKNPYEIDMNRDILSYAAEDISDLDNELNWLERNQFNNTSIHLLVNSQEFDEMAAILKERKNQGLEDETDLKVTQILRKHTNTLFNQAQKEYRAFHHGYSSYFEILDIEGIGKPIGRIDELSFFYNRYHKLPSEMKLIKEKELKKKIITAFNAKAGRVALEKTHPSNKNNGVYRFDLKNGSTKIDGEIDGYSGLLISANVYSHKLNERKPKNMEDVKKNAEKMLKLIYGKSARFEIKLEQNNEKEEGQPNLYRFRYTPLTGQYKLLFPLGDPFYIEFDAGTGEFYQFSGEPAIQSREFFSKKFNHIPNKAAPENKASQILGGRVKKMGKGIIYSTVSTDYVLVHIYEGKGNRVYINAETGIVERPYLSIH</sequence>
<dbReference type="RefSeq" id="WP_204546441.1">
    <property type="nucleotide sequence ID" value="NZ_JAFBFI010000021.1"/>
</dbReference>